<dbReference type="Pfam" id="PF02609">
    <property type="entry name" value="Exonuc_VII_S"/>
    <property type="match status" value="1"/>
</dbReference>
<dbReference type="HAMAP" id="MF_00337">
    <property type="entry name" value="Exonuc_7_S"/>
    <property type="match status" value="1"/>
</dbReference>
<accession>A0A382A3X4</accession>
<name>A0A382A3X4_9ZZZZ</name>
<organism evidence="5">
    <name type="scientific">marine metagenome</name>
    <dbReference type="NCBI Taxonomy" id="408172"/>
    <lineage>
        <taxon>unclassified sequences</taxon>
        <taxon>metagenomes</taxon>
        <taxon>ecological metagenomes</taxon>
    </lineage>
</organism>
<dbReference type="InterPro" id="IPR003761">
    <property type="entry name" value="Exonuc_VII_S"/>
</dbReference>
<evidence type="ECO:0000256" key="3">
    <source>
        <dbReference type="ARBA" id="ARBA00022801"/>
    </source>
</evidence>
<keyword evidence="4" id="KW-0175">Coiled coil</keyword>
<evidence type="ECO:0000256" key="1">
    <source>
        <dbReference type="ARBA" id="ARBA00022490"/>
    </source>
</evidence>
<dbReference type="NCBIfam" id="TIGR01280">
    <property type="entry name" value="xseB"/>
    <property type="match status" value="1"/>
</dbReference>
<sequence length="76" mass="8675">MAENRTIEEILEDIENQVARLEKGNLPLEEAIESYKAGVETVAELRSRLSEAKLQISEIQSHLDELESDDNEEFES</sequence>
<dbReference type="InterPro" id="IPR037004">
    <property type="entry name" value="Exonuc_VII_ssu_sf"/>
</dbReference>
<dbReference type="SUPFAM" id="SSF116842">
    <property type="entry name" value="XseB-like"/>
    <property type="match status" value="1"/>
</dbReference>
<keyword evidence="1" id="KW-0963">Cytoplasm</keyword>
<dbReference type="EMBL" id="UINC01023759">
    <property type="protein sequence ID" value="SVA96069.1"/>
    <property type="molecule type" value="Genomic_DNA"/>
</dbReference>
<dbReference type="Gene3D" id="1.10.287.1040">
    <property type="entry name" value="Exonuclease VII, small subunit"/>
    <property type="match status" value="1"/>
</dbReference>
<gene>
    <name evidence="5" type="ORF">METZ01_LOCUS148923</name>
</gene>
<dbReference type="GO" id="GO:0008855">
    <property type="term" value="F:exodeoxyribonuclease VII activity"/>
    <property type="evidence" value="ECO:0007669"/>
    <property type="project" value="InterPro"/>
</dbReference>
<protein>
    <submittedName>
        <fullName evidence="5">Uncharacterized protein</fullName>
    </submittedName>
</protein>
<dbReference type="AlphaFoldDB" id="A0A382A3X4"/>
<dbReference type="GO" id="GO:0009318">
    <property type="term" value="C:exodeoxyribonuclease VII complex"/>
    <property type="evidence" value="ECO:0007669"/>
    <property type="project" value="InterPro"/>
</dbReference>
<keyword evidence="3" id="KW-0378">Hydrolase</keyword>
<proteinExistence type="inferred from homology"/>
<evidence type="ECO:0000313" key="5">
    <source>
        <dbReference type="EMBL" id="SVA96069.1"/>
    </source>
</evidence>
<reference evidence="5" key="1">
    <citation type="submission" date="2018-05" db="EMBL/GenBank/DDBJ databases">
        <authorList>
            <person name="Lanie J.A."/>
            <person name="Ng W.-L."/>
            <person name="Kazmierczak K.M."/>
            <person name="Andrzejewski T.M."/>
            <person name="Davidsen T.M."/>
            <person name="Wayne K.J."/>
            <person name="Tettelin H."/>
            <person name="Glass J.I."/>
            <person name="Rusch D."/>
            <person name="Podicherti R."/>
            <person name="Tsui H.-C.T."/>
            <person name="Winkler M.E."/>
        </authorList>
    </citation>
    <scope>NUCLEOTIDE SEQUENCE</scope>
</reference>
<evidence type="ECO:0000256" key="2">
    <source>
        <dbReference type="ARBA" id="ARBA00022722"/>
    </source>
</evidence>
<feature type="coiled-coil region" evidence="4">
    <location>
        <begin position="4"/>
        <end position="69"/>
    </location>
</feature>
<keyword evidence="2" id="KW-0540">Nuclease</keyword>
<evidence type="ECO:0000256" key="4">
    <source>
        <dbReference type="SAM" id="Coils"/>
    </source>
</evidence>
<dbReference type="GO" id="GO:0006308">
    <property type="term" value="P:DNA catabolic process"/>
    <property type="evidence" value="ECO:0007669"/>
    <property type="project" value="InterPro"/>
</dbReference>